<dbReference type="RefSeq" id="WP_004608608.1">
    <property type="nucleotide sequence ID" value="NZ_CP036170.1"/>
</dbReference>
<dbReference type="STRING" id="411468.CLOSCI_03963"/>
<organism evidence="1 2">
    <name type="scientific">Clostridium scindens (strain ATCC 35704 / DSM 5676 / VPI 13733 / 19)</name>
    <dbReference type="NCBI Taxonomy" id="411468"/>
    <lineage>
        <taxon>Bacteria</taxon>
        <taxon>Bacillati</taxon>
        <taxon>Bacillota</taxon>
        <taxon>Clostridia</taxon>
        <taxon>Lachnospirales</taxon>
        <taxon>Lachnospiraceae</taxon>
    </lineage>
</organism>
<keyword evidence="2" id="KW-1185">Reference proteome</keyword>
<accession>B0NKC1</accession>
<sequence>MGKQKISHAAYAAWDYKKEIEDLNKKSQEGWQLVKGGCFKSIYEQNDQVCYRYQLDYNTDIENKVLYLEMFEDQGWEYINSTFNGWHFFRKPYNPELPEEEYEIYTDSSAIPDMERRWVRLAYSFTAVISVFLIFMIVRMIQYPEWTRIPLILLEIDFIVFLGLGIYRIRKKERHFKKIFSLSTMMIIAVVCWTAGSVLGALKPDCSNTLEGDTNGGTYYKDFTVHYPDNFYLDLEMDNDSPVTFRIDDANGEAVYTNSDKKTRVENKRIWLKRGDYRIGIASEKGDKARKIKISYELD</sequence>
<dbReference type="OrthoDB" id="8757095at2"/>
<dbReference type="eggNOG" id="ENOG5032TVR">
    <property type="taxonomic scope" value="Bacteria"/>
</dbReference>
<dbReference type="Proteomes" id="UP000289664">
    <property type="component" value="Chromosome"/>
</dbReference>
<proteinExistence type="predicted"/>
<name>B0NKC1_CLOS5</name>
<dbReference type="EMBL" id="CP036170">
    <property type="protein sequence ID" value="QBF74169.1"/>
    <property type="molecule type" value="Genomic_DNA"/>
</dbReference>
<reference evidence="1 2" key="1">
    <citation type="journal article" date="2019" name="Appl. Environ. Microbiol.">
        <title>Clostridium scindens ATCC 35704: integration of nutritional requirements, the complete genome sequence, and global transcriptional responses to bile acids.</title>
        <authorList>
            <person name="Devendran S."/>
            <person name="Shrestha R."/>
            <person name="Alves J.M.P."/>
            <person name="Wolf P.G."/>
            <person name="Ly L."/>
            <person name="Hernandez A.G."/>
            <person name="Mendez-Garcia C."/>
            <person name="Inboden A."/>
            <person name="Wiley J."/>
            <person name="Paul O."/>
            <person name="Allen A."/>
            <person name="Springer E."/>
            <person name="Wright C.L."/>
            <person name="Fields C.J."/>
            <person name="Daniel S.L."/>
            <person name="Ridlon J.M."/>
        </authorList>
    </citation>
    <scope>NUCLEOTIDE SEQUENCE [LARGE SCALE GENOMIC DNA]</scope>
    <source>
        <strain evidence="1 2">ATCC 35704</strain>
    </source>
</reference>
<dbReference type="Pfam" id="PF11193">
    <property type="entry name" value="DUF2812"/>
    <property type="match status" value="1"/>
</dbReference>
<evidence type="ECO:0000313" key="2">
    <source>
        <dbReference type="Proteomes" id="UP000289664"/>
    </source>
</evidence>
<dbReference type="InterPro" id="IPR021359">
    <property type="entry name" value="DUF2812"/>
</dbReference>
<dbReference type="GeneID" id="62695786"/>
<dbReference type="KEGG" id="csci:HDCHBGLK_01565"/>
<evidence type="ECO:0000313" key="1">
    <source>
        <dbReference type="EMBL" id="QBF74169.1"/>
    </source>
</evidence>
<dbReference type="HOGENOM" id="CLU_929711_0_0_9"/>
<dbReference type="AlphaFoldDB" id="B0NKC1"/>
<protein>
    <submittedName>
        <fullName evidence="1">Uncharacterized protein</fullName>
    </submittedName>
</protein>
<gene>
    <name evidence="1" type="ORF">HDCHBGLK_01565</name>
</gene>